<dbReference type="Proteomes" id="UP000325576">
    <property type="component" value="Unassembled WGS sequence"/>
</dbReference>
<dbReference type="InterPro" id="IPR011051">
    <property type="entry name" value="RmlC_Cupin_sf"/>
</dbReference>
<protein>
    <submittedName>
        <fullName evidence="5">AraC family transcriptional regulator</fullName>
    </submittedName>
    <submittedName>
        <fullName evidence="6">Helix-turn-helix domain-containing protein</fullName>
    </submittedName>
</protein>
<dbReference type="InterPro" id="IPR018062">
    <property type="entry name" value="HTH_AraC-typ_CS"/>
</dbReference>
<dbReference type="EMBL" id="JAECSB010000035">
    <property type="protein sequence ID" value="MBH5143323.1"/>
    <property type="molecule type" value="Genomic_DNA"/>
</dbReference>
<evidence type="ECO:0000313" key="7">
    <source>
        <dbReference type="EMBL" id="QIP37425.1"/>
    </source>
</evidence>
<dbReference type="EMBL" id="MRBO01000798">
    <property type="protein sequence ID" value="KAB2581737.1"/>
    <property type="molecule type" value="Genomic_DNA"/>
</dbReference>
<evidence type="ECO:0000313" key="9">
    <source>
        <dbReference type="Proteomes" id="UP000502345"/>
    </source>
</evidence>
<accession>A0A5N5DVC7</accession>
<evidence type="ECO:0000313" key="8">
    <source>
        <dbReference type="Proteomes" id="UP000325576"/>
    </source>
</evidence>
<dbReference type="PROSITE" id="PS00041">
    <property type="entry name" value="HTH_ARAC_FAMILY_1"/>
    <property type="match status" value="1"/>
</dbReference>
<sequence>MANHCFDRAIDTRTPSVDGRKPVRSWFVTPSRQDFPGIMLWGAPTLEPSTWNEPVSTPNRIVAEPWSVSTIRFKSTATGVWDFHTHREHELLWSAGGTVTLEASEHLWMVPPMLGIWIPAGTAHRVRSDDGAVIFATYLTPDRIDTDWDSIVGIPMTGALREVLLHNENNAMPDLKRLRLQQVAIDLIHPVQAASLDIPLPRTPDLLSIAQQIIADPADDRTTSDWARTIGVSGRTLMRRFQADTGTTLTQWRILVRVRVALIEIAAGKPVVAVARGLGYANPGTFIDLFRQVIGHTPAAYFRSFSPVMKPHQNGTKPARVTR</sequence>
<keyword evidence="3" id="KW-0804">Transcription</keyword>
<dbReference type="GO" id="GO:0043565">
    <property type="term" value="F:sequence-specific DNA binding"/>
    <property type="evidence" value="ECO:0007669"/>
    <property type="project" value="InterPro"/>
</dbReference>
<evidence type="ECO:0000313" key="5">
    <source>
        <dbReference type="EMBL" id="KAB2581737.1"/>
    </source>
</evidence>
<evidence type="ECO:0000313" key="10">
    <source>
        <dbReference type="Proteomes" id="UP000627573"/>
    </source>
</evidence>
<dbReference type="Pfam" id="PF02311">
    <property type="entry name" value="AraC_binding"/>
    <property type="match status" value="1"/>
</dbReference>
<dbReference type="SUPFAM" id="SSF46689">
    <property type="entry name" value="Homeodomain-like"/>
    <property type="match status" value="1"/>
</dbReference>
<reference evidence="6 10" key="3">
    <citation type="submission" date="2020-12" db="EMBL/GenBank/DDBJ databases">
        <title>Draft genome sequence of furan degrading bacterial strain FUR100.</title>
        <authorList>
            <person name="Woiski C."/>
        </authorList>
    </citation>
    <scope>NUCLEOTIDE SEQUENCE [LARGE SCALE GENOMIC DNA]</scope>
    <source>
        <strain evidence="6 10">FUR100</strain>
    </source>
</reference>
<dbReference type="GO" id="GO:0003700">
    <property type="term" value="F:DNA-binding transcription factor activity"/>
    <property type="evidence" value="ECO:0007669"/>
    <property type="project" value="InterPro"/>
</dbReference>
<organism evidence="5 8">
    <name type="scientific">Rhodococcus erythropolis</name>
    <name type="common">Arthrobacter picolinophilus</name>
    <dbReference type="NCBI Taxonomy" id="1833"/>
    <lineage>
        <taxon>Bacteria</taxon>
        <taxon>Bacillati</taxon>
        <taxon>Actinomycetota</taxon>
        <taxon>Actinomycetes</taxon>
        <taxon>Mycobacteriales</taxon>
        <taxon>Nocardiaceae</taxon>
        <taxon>Rhodococcus</taxon>
        <taxon>Rhodococcus erythropolis group</taxon>
    </lineage>
</organism>
<dbReference type="Proteomes" id="UP000627573">
    <property type="component" value="Unassembled WGS sequence"/>
</dbReference>
<keyword evidence="1" id="KW-0805">Transcription regulation</keyword>
<dbReference type="Proteomes" id="UP000502345">
    <property type="component" value="Chromosome"/>
</dbReference>
<dbReference type="InterPro" id="IPR018060">
    <property type="entry name" value="HTH_AraC"/>
</dbReference>
<keyword evidence="2" id="KW-0238">DNA-binding</keyword>
<dbReference type="PROSITE" id="PS01124">
    <property type="entry name" value="HTH_ARAC_FAMILY_2"/>
    <property type="match status" value="1"/>
</dbReference>
<dbReference type="AlphaFoldDB" id="A0A5N5DVC7"/>
<dbReference type="EMBL" id="CP050124">
    <property type="protein sequence ID" value="QIP37425.1"/>
    <property type="molecule type" value="Genomic_DNA"/>
</dbReference>
<gene>
    <name evidence="5" type="ORF">BS297_29345</name>
    <name evidence="7" type="ORF">G9444_0181</name>
    <name evidence="6" type="ORF">I3517_11900</name>
</gene>
<dbReference type="PANTHER" id="PTHR11019:SF199">
    <property type="entry name" value="HTH-TYPE TRANSCRIPTIONAL REGULATOR NIMR"/>
    <property type="match status" value="1"/>
</dbReference>
<dbReference type="Pfam" id="PF12833">
    <property type="entry name" value="HTH_18"/>
    <property type="match status" value="1"/>
</dbReference>
<dbReference type="PANTHER" id="PTHR11019">
    <property type="entry name" value="HTH-TYPE TRANSCRIPTIONAL REGULATOR NIMR"/>
    <property type="match status" value="1"/>
</dbReference>
<evidence type="ECO:0000256" key="2">
    <source>
        <dbReference type="ARBA" id="ARBA00023125"/>
    </source>
</evidence>
<dbReference type="Gene3D" id="1.10.10.60">
    <property type="entry name" value="Homeodomain-like"/>
    <property type="match status" value="1"/>
</dbReference>
<evidence type="ECO:0000313" key="6">
    <source>
        <dbReference type="EMBL" id="MBH5143323.1"/>
    </source>
</evidence>
<evidence type="ECO:0000256" key="3">
    <source>
        <dbReference type="ARBA" id="ARBA00023163"/>
    </source>
</evidence>
<proteinExistence type="predicted"/>
<keyword evidence="10" id="KW-1185">Reference proteome</keyword>
<evidence type="ECO:0000259" key="4">
    <source>
        <dbReference type="PROSITE" id="PS01124"/>
    </source>
</evidence>
<name>A0A5N5DVC7_RHOER</name>
<reference evidence="7 9" key="2">
    <citation type="submission" date="2020-03" db="EMBL/GenBank/DDBJ databases">
        <title>Screen low temperature-resistant strains for efficient degradation of petroleum hydrocarbons under the low temperature.</title>
        <authorList>
            <person name="Wang Y."/>
            <person name="Chen J."/>
        </authorList>
    </citation>
    <scope>NUCLEOTIDE SEQUENCE [LARGE SCALE GENOMIC DNA]</scope>
    <source>
        <strain evidence="7 9">KB1</strain>
    </source>
</reference>
<dbReference type="InterPro" id="IPR003313">
    <property type="entry name" value="AraC-bd"/>
</dbReference>
<dbReference type="SMART" id="SM00342">
    <property type="entry name" value="HTH_ARAC"/>
    <property type="match status" value="1"/>
</dbReference>
<dbReference type="InterPro" id="IPR009057">
    <property type="entry name" value="Homeodomain-like_sf"/>
</dbReference>
<dbReference type="RefSeq" id="WP_019746351.1">
    <property type="nucleotide sequence ID" value="NZ_BHXB01000001.1"/>
</dbReference>
<feature type="domain" description="HTH araC/xylS-type" evidence="4">
    <location>
        <begin position="207"/>
        <end position="304"/>
    </location>
</feature>
<evidence type="ECO:0000256" key="1">
    <source>
        <dbReference type="ARBA" id="ARBA00023015"/>
    </source>
</evidence>
<dbReference type="SUPFAM" id="SSF51182">
    <property type="entry name" value="RmlC-like cupins"/>
    <property type="match status" value="1"/>
</dbReference>
<reference evidence="5 8" key="1">
    <citation type="journal article" date="2017" name="Poromechanics V (2013)">
        <title>Genomic Characterization of the Arsenic-Tolerant Actinobacterium, &lt;i&gt;Rhodococcus erythropolis&lt;/i&gt; S43.</title>
        <authorList>
            <person name="Retamal-Morales G."/>
            <person name="Mehnert M."/>
            <person name="Schwabe R."/>
            <person name="Tischler D."/>
            <person name="Schloemann M."/>
            <person name="Levican G.J."/>
        </authorList>
    </citation>
    <scope>NUCLEOTIDE SEQUENCE [LARGE SCALE GENOMIC DNA]</scope>
    <source>
        <strain evidence="5 8">S43</strain>
    </source>
</reference>